<dbReference type="Pfam" id="PF13490">
    <property type="entry name" value="zf-HC2"/>
    <property type="match status" value="1"/>
</dbReference>
<feature type="domain" description="Putative zinc-finger" evidence="1">
    <location>
        <begin position="6"/>
        <end position="36"/>
    </location>
</feature>
<sequence length="156" mass="16934">MSCMFEEDLTAYVDGELPPARRAEVETHLGTCAECRQTEALLRRTLTSLPALPEFKPSPDTRRAVLAKVDALPLPLRERLKALLRPSVLVPSLGLAAAMGVAVLVTGQETQSVDVTDAGTLELAANLELVEDYDIVGLDSSEDLEVIENLHELEVQ</sequence>
<keyword evidence="3" id="KW-1185">Reference proteome</keyword>
<proteinExistence type="predicted"/>
<dbReference type="AlphaFoldDB" id="A0A085WIQ9"/>
<accession>A0A085WIQ9</accession>
<dbReference type="STRING" id="394096.DB31_8055"/>
<organism evidence="2 3">
    <name type="scientific">Hyalangium minutum</name>
    <dbReference type="NCBI Taxonomy" id="394096"/>
    <lineage>
        <taxon>Bacteria</taxon>
        <taxon>Pseudomonadati</taxon>
        <taxon>Myxococcota</taxon>
        <taxon>Myxococcia</taxon>
        <taxon>Myxococcales</taxon>
        <taxon>Cystobacterineae</taxon>
        <taxon>Archangiaceae</taxon>
        <taxon>Hyalangium</taxon>
    </lineage>
</organism>
<evidence type="ECO:0000259" key="1">
    <source>
        <dbReference type="Pfam" id="PF13490"/>
    </source>
</evidence>
<name>A0A085WIQ9_9BACT</name>
<gene>
    <name evidence="2" type="ORF">DB31_8055</name>
</gene>
<dbReference type="Proteomes" id="UP000028725">
    <property type="component" value="Unassembled WGS sequence"/>
</dbReference>
<protein>
    <recommendedName>
        <fullName evidence="1">Putative zinc-finger domain-containing protein</fullName>
    </recommendedName>
</protein>
<dbReference type="Gene3D" id="1.10.10.1320">
    <property type="entry name" value="Anti-sigma factor, zinc-finger domain"/>
    <property type="match status" value="1"/>
</dbReference>
<dbReference type="OrthoDB" id="5517770at2"/>
<dbReference type="InterPro" id="IPR041916">
    <property type="entry name" value="Anti_sigma_zinc_sf"/>
</dbReference>
<comment type="caution">
    <text evidence="2">The sequence shown here is derived from an EMBL/GenBank/DDBJ whole genome shotgun (WGS) entry which is preliminary data.</text>
</comment>
<dbReference type="RefSeq" id="WP_044190318.1">
    <property type="nucleotide sequence ID" value="NZ_JMCB01000007.1"/>
</dbReference>
<dbReference type="EMBL" id="JMCB01000007">
    <property type="protein sequence ID" value="KFE67572.1"/>
    <property type="molecule type" value="Genomic_DNA"/>
</dbReference>
<dbReference type="InterPro" id="IPR027383">
    <property type="entry name" value="Znf_put"/>
</dbReference>
<reference evidence="2 3" key="1">
    <citation type="submission" date="2014-04" db="EMBL/GenBank/DDBJ databases">
        <title>Genome assembly of Hyalangium minutum DSM 14724.</title>
        <authorList>
            <person name="Sharma G."/>
            <person name="Subramanian S."/>
        </authorList>
    </citation>
    <scope>NUCLEOTIDE SEQUENCE [LARGE SCALE GENOMIC DNA]</scope>
    <source>
        <strain evidence="2 3">DSM 14724</strain>
    </source>
</reference>
<evidence type="ECO:0000313" key="2">
    <source>
        <dbReference type="EMBL" id="KFE67572.1"/>
    </source>
</evidence>
<evidence type="ECO:0000313" key="3">
    <source>
        <dbReference type="Proteomes" id="UP000028725"/>
    </source>
</evidence>